<feature type="compositionally biased region" description="Basic and acidic residues" evidence="1">
    <location>
        <begin position="334"/>
        <end position="354"/>
    </location>
</feature>
<gene>
    <name evidence="3" type="ORF">B0A49_04673</name>
</gene>
<dbReference type="OrthoDB" id="431715at2759"/>
<dbReference type="InterPro" id="IPR052743">
    <property type="entry name" value="Glutaminase_GtaA"/>
</dbReference>
<name>A0A4U0X7A2_9PEZI</name>
<feature type="region of interest" description="Disordered" evidence="1">
    <location>
        <begin position="205"/>
        <end position="234"/>
    </location>
</feature>
<dbReference type="InterPro" id="IPR032514">
    <property type="entry name" value="GtaA_central"/>
</dbReference>
<accession>A0A4U0X7A2</accession>
<comment type="caution">
    <text evidence="3">The sequence shown here is derived from an EMBL/GenBank/DDBJ whole genome shotgun (WGS) entry which is preliminary data.</text>
</comment>
<protein>
    <recommendedName>
        <fullName evidence="2">Glutaminase A central domain-containing protein</fullName>
    </recommendedName>
</protein>
<feature type="region of interest" description="Disordered" evidence="1">
    <location>
        <begin position="260"/>
        <end position="302"/>
    </location>
</feature>
<dbReference type="PANTHER" id="PTHR31987:SF1">
    <property type="entry name" value="GLUTAMINASE A"/>
    <property type="match status" value="1"/>
</dbReference>
<dbReference type="EMBL" id="NAJN01000570">
    <property type="protein sequence ID" value="TKA71376.1"/>
    <property type="molecule type" value="Genomic_DNA"/>
</dbReference>
<proteinExistence type="predicted"/>
<dbReference type="AlphaFoldDB" id="A0A4U0X7A2"/>
<evidence type="ECO:0000313" key="4">
    <source>
        <dbReference type="Proteomes" id="UP000308768"/>
    </source>
</evidence>
<dbReference type="STRING" id="331657.A0A4U0X7A2"/>
<evidence type="ECO:0000259" key="2">
    <source>
        <dbReference type="Pfam" id="PF16335"/>
    </source>
</evidence>
<evidence type="ECO:0000256" key="1">
    <source>
        <dbReference type="SAM" id="MobiDB-lite"/>
    </source>
</evidence>
<keyword evidence="4" id="KW-1185">Reference proteome</keyword>
<sequence>MYQLQNAYRFGEENDFPQWGNFTYSLTPGSANNFTLGSGASVSLHYNFIRQRGLADVVVPNYRPSDLREPIFVFAHDFGSDSTGNDFAGQLVNQTNLAIKGIVGLQAMPRISRVVGRAADAQYYSSTAASCFTQWGYFAIDPSKRHTVLSYEWRSSWESLYNTYPDKLLNLGNIPQSLYDMQSQWYSTVSQIFGIPLDNRHSYTKSDWECGQRPPARPKPAASSSTDSHTGSNIPAQIVLSPTLAGGHFSLLALLKTGENGQTGTSSRGSLSQGNSTDTLSAMGTSSTTVTSPSKSRSASMSGYNYSSATLIAGTATRLHPNSITPNSTVMAWPDKEREPEPQREAPETVRQDPPHLNCRVCGRRCGAGCGCNCCGDEDTGDADGGIPVKGSDEGGDDNSSGSTPGAGDLNTSGDQSFERLPATVSGEEILESDWVNIGLIWRPDDEFGDYLYEHNRLLPCCYPVSEHPTGPGPSRSQLLQGLENMKRTLSSCSLAVEGLSSGCRSLASSVFGVEQGDELSASFILRCVGPTEIERPREEYYFFGEPLRLTAELRHCRSVAFGYVVDGFFDVSWSPRAIDVEDKREEEGEAE</sequence>
<feature type="compositionally biased region" description="Polar residues" evidence="1">
    <location>
        <begin position="260"/>
        <end position="284"/>
    </location>
</feature>
<organism evidence="3 4">
    <name type="scientific">Cryomyces minteri</name>
    <dbReference type="NCBI Taxonomy" id="331657"/>
    <lineage>
        <taxon>Eukaryota</taxon>
        <taxon>Fungi</taxon>
        <taxon>Dikarya</taxon>
        <taxon>Ascomycota</taxon>
        <taxon>Pezizomycotina</taxon>
        <taxon>Dothideomycetes</taxon>
        <taxon>Dothideomycetes incertae sedis</taxon>
        <taxon>Cryomyces</taxon>
    </lineage>
</organism>
<feature type="region of interest" description="Disordered" evidence="1">
    <location>
        <begin position="317"/>
        <end position="354"/>
    </location>
</feature>
<dbReference type="Pfam" id="PF16335">
    <property type="entry name" value="GtaA_6_Hairpin"/>
    <property type="match status" value="1"/>
</dbReference>
<feature type="domain" description="Glutaminase A central" evidence="2">
    <location>
        <begin position="81"/>
        <end position="210"/>
    </location>
</feature>
<dbReference type="Proteomes" id="UP000308768">
    <property type="component" value="Unassembled WGS sequence"/>
</dbReference>
<feature type="compositionally biased region" description="Low complexity" evidence="1">
    <location>
        <begin position="285"/>
        <end position="298"/>
    </location>
</feature>
<feature type="compositionally biased region" description="Polar residues" evidence="1">
    <location>
        <begin position="320"/>
        <end position="330"/>
    </location>
</feature>
<evidence type="ECO:0000313" key="3">
    <source>
        <dbReference type="EMBL" id="TKA71376.1"/>
    </source>
</evidence>
<feature type="region of interest" description="Disordered" evidence="1">
    <location>
        <begin position="386"/>
        <end position="417"/>
    </location>
</feature>
<dbReference type="PANTHER" id="PTHR31987">
    <property type="entry name" value="GLUTAMINASE A-RELATED"/>
    <property type="match status" value="1"/>
</dbReference>
<reference evidence="3 4" key="1">
    <citation type="submission" date="2017-03" db="EMBL/GenBank/DDBJ databases">
        <title>Genomes of endolithic fungi from Antarctica.</title>
        <authorList>
            <person name="Coleine C."/>
            <person name="Masonjones S."/>
            <person name="Stajich J.E."/>
        </authorList>
    </citation>
    <scope>NUCLEOTIDE SEQUENCE [LARGE SCALE GENOMIC DNA]</scope>
    <source>
        <strain evidence="3 4">CCFEE 5187</strain>
    </source>
</reference>